<dbReference type="InterPro" id="IPR053237">
    <property type="entry name" value="Natterin_C"/>
</dbReference>
<dbReference type="SUPFAM" id="SSF50405">
    <property type="entry name" value="Actin-crosslinking proteins"/>
    <property type="match status" value="1"/>
</dbReference>
<dbReference type="SUPFAM" id="SSF56973">
    <property type="entry name" value="Aerolisin/ETX pore-forming domain"/>
    <property type="match status" value="1"/>
</dbReference>
<evidence type="ECO:0000313" key="2">
    <source>
        <dbReference type="Proteomes" id="UP001066276"/>
    </source>
</evidence>
<dbReference type="PANTHER" id="PTHR39244:SF5">
    <property type="entry name" value="NATTERIN-3-LIKE"/>
    <property type="match status" value="1"/>
</dbReference>
<dbReference type="Gene3D" id="2.170.15.10">
    <property type="entry name" value="Proaerolysin, chain A, domain 3"/>
    <property type="match status" value="1"/>
</dbReference>
<dbReference type="CDD" id="cd00257">
    <property type="entry name" value="beta-trefoil_FSCN-like"/>
    <property type="match status" value="1"/>
</dbReference>
<keyword evidence="2" id="KW-1185">Reference proteome</keyword>
<protein>
    <submittedName>
        <fullName evidence="1">Uncharacterized protein</fullName>
    </submittedName>
</protein>
<comment type="caution">
    <text evidence="1">The sequence shown here is derived from an EMBL/GenBank/DDBJ whole genome shotgun (WGS) entry which is preliminary data.</text>
</comment>
<gene>
    <name evidence="1" type="ORF">NDU88_000911</name>
</gene>
<dbReference type="Gene3D" id="2.80.10.50">
    <property type="match status" value="1"/>
</dbReference>
<dbReference type="Proteomes" id="UP001066276">
    <property type="component" value="Chromosome 10"/>
</dbReference>
<evidence type="ECO:0000313" key="1">
    <source>
        <dbReference type="EMBL" id="KAJ1095755.1"/>
    </source>
</evidence>
<organism evidence="1 2">
    <name type="scientific">Pleurodeles waltl</name>
    <name type="common">Iberian ribbed newt</name>
    <dbReference type="NCBI Taxonomy" id="8319"/>
    <lineage>
        <taxon>Eukaryota</taxon>
        <taxon>Metazoa</taxon>
        <taxon>Chordata</taxon>
        <taxon>Craniata</taxon>
        <taxon>Vertebrata</taxon>
        <taxon>Euteleostomi</taxon>
        <taxon>Amphibia</taxon>
        <taxon>Batrachia</taxon>
        <taxon>Caudata</taxon>
        <taxon>Salamandroidea</taxon>
        <taxon>Salamandridae</taxon>
        <taxon>Pleurodelinae</taxon>
        <taxon>Pleurodeles</taxon>
    </lineage>
</organism>
<sequence length="377" mass="42523">MSLGASFHFNLIVLTPHGSAKGGLQLRDTIKHQNEIDIYQSASLHGLYLQQMKTGVQVMTRGLGALEVFLDTEEGAAFITDNDMYMSCNGDSCCSVIHTVEQKDPSCKFQLSLVPSGKVLLQDYRGLYLSSVPPNGVCFLEPNCPAADALCEFEPYYEDDKVALKAANGMFLCRVFNRYHYIEPSRPNPDECCRFRLVLGDLLCPAFEITTVELGSLSKIKCQPCIVKKEYFVNRTEMPQNHVFNLTWEMKTVDTTTWSRAWGMDSKTTFNFTLLGIEGTVSYNGTYQKTSSFRRNIREERSATVNVLPNRRATAHLVVSKQENAEVPFTATVKKVRSDGNYVITHENGKWKGLVYDNITLEVKQEDLRDENPCNIL</sequence>
<dbReference type="EMBL" id="JANPWB010000014">
    <property type="protein sequence ID" value="KAJ1095755.1"/>
    <property type="molecule type" value="Genomic_DNA"/>
</dbReference>
<dbReference type="InterPro" id="IPR008999">
    <property type="entry name" value="Actin-crosslinking"/>
</dbReference>
<name>A0AAV7LYW9_PLEWA</name>
<reference evidence="1" key="1">
    <citation type="journal article" date="2022" name="bioRxiv">
        <title>Sequencing and chromosome-scale assembly of the giantPleurodeles waltlgenome.</title>
        <authorList>
            <person name="Brown T."/>
            <person name="Elewa A."/>
            <person name="Iarovenko S."/>
            <person name="Subramanian E."/>
            <person name="Araus A.J."/>
            <person name="Petzold A."/>
            <person name="Susuki M."/>
            <person name="Suzuki K.-i.T."/>
            <person name="Hayashi T."/>
            <person name="Toyoda A."/>
            <person name="Oliveira C."/>
            <person name="Osipova E."/>
            <person name="Leigh N.D."/>
            <person name="Simon A."/>
            <person name="Yun M.H."/>
        </authorList>
    </citation>
    <scope>NUCLEOTIDE SEQUENCE</scope>
    <source>
        <strain evidence="1">20211129_DDA</strain>
        <tissue evidence="1">Liver</tissue>
    </source>
</reference>
<dbReference type="AlphaFoldDB" id="A0AAV7LYW9"/>
<accession>A0AAV7LYW9</accession>
<proteinExistence type="predicted"/>
<dbReference type="PANTHER" id="PTHR39244">
    <property type="entry name" value="NATTERIN-4"/>
    <property type="match status" value="1"/>
</dbReference>